<keyword evidence="2" id="KW-0472">Membrane</keyword>
<evidence type="ECO:0000313" key="5">
    <source>
        <dbReference type="Proteomes" id="UP001431656"/>
    </source>
</evidence>
<dbReference type="AlphaFoldDB" id="A0AAN0KAS2"/>
<dbReference type="InterPro" id="IPR004147">
    <property type="entry name" value="ABC1_dom"/>
</dbReference>
<dbReference type="Pfam" id="PF03109">
    <property type="entry name" value="ABC1"/>
    <property type="match status" value="1"/>
</dbReference>
<dbReference type="EMBL" id="AP028056">
    <property type="protein sequence ID" value="BEH02872.1"/>
    <property type="molecule type" value="Genomic_DNA"/>
</dbReference>
<feature type="transmembrane region" description="Helical" evidence="2">
    <location>
        <begin position="82"/>
        <end position="105"/>
    </location>
</feature>
<keyword evidence="5" id="KW-1185">Reference proteome</keyword>
<sequence>MTFWEVLGQGAVALYSLITLALVTLLVARTSKRVLGIQVSAIRAMLVVIGIFAMLGPVLVYFGEHTDLEGTSASNMVAVTVLMVGLALGVFALGLLALMVLEVIIPTGSTPPLRVMLTGWRARLRRTGRYVQIMVILFRRGLTAPLRGVLNVGPSTAESVRLAMEDAGVTFVKLGQLLSTRSDLLPPEYIAELSKLTSQAEPQPYERVRATLEKELGDKLARLDVDPAPLASASLAQVHAATLDGKYQVVAKVQRAGAPEQVEIDLQILGRLARRLVRNAEWARRLGVDDIVGGFADSVRDELDFTIEVSNMDALRPELVAGGVRVPAVYHELCDERVIIMERFDGVPVSRASELIASIPQPVREKSATVLLKAVLGQILGKGIFHADLHAGNVLIWPDGAVGLLDYGSVGRLDATARRSLGLLLWSVDADDAALATDAVLELLDHDGQIDERDLQRQLGSIITQVRAGATGTTMAFFSQLLRLVLDKGMSVPGNIALALRSLGALEGTLKQINPSLDLIDTARDQARAVVGDVTPAGAKQQIANQAIRLVPLISHLPRRVNRITEDLATGRFTTHTRIVSHPDDRAFLTGLANQVVVAILAGFAVIGAILLVTASGGPEIYGFRISDLLGFLLGFSGFILALRSVAMVFGRRT</sequence>
<feature type="transmembrane region" description="Helical" evidence="2">
    <location>
        <begin position="40"/>
        <end position="62"/>
    </location>
</feature>
<dbReference type="RefSeq" id="WP_286264850.1">
    <property type="nucleotide sequence ID" value="NZ_AP028056.1"/>
</dbReference>
<protein>
    <submittedName>
        <fullName evidence="4">AarF/UbiB family protein</fullName>
    </submittedName>
</protein>
<organism evidence="4 5">
    <name type="scientific">Brooklawnia propionicigenes</name>
    <dbReference type="NCBI Taxonomy" id="3041175"/>
    <lineage>
        <taxon>Bacteria</taxon>
        <taxon>Bacillati</taxon>
        <taxon>Actinomycetota</taxon>
        <taxon>Actinomycetes</taxon>
        <taxon>Propionibacteriales</taxon>
        <taxon>Propionibacteriaceae</taxon>
        <taxon>Brooklawnia</taxon>
    </lineage>
</organism>
<evidence type="ECO:0000256" key="2">
    <source>
        <dbReference type="SAM" id="Phobius"/>
    </source>
</evidence>
<feature type="domain" description="ABC1 atypical kinase-like" evidence="3">
    <location>
        <begin position="195"/>
        <end position="432"/>
    </location>
</feature>
<name>A0AAN0KAS2_9ACTN</name>
<dbReference type="PANTHER" id="PTHR10566">
    <property type="entry name" value="CHAPERONE-ACTIVITY OF BC1 COMPLEX CABC1 -RELATED"/>
    <property type="match status" value="1"/>
</dbReference>
<dbReference type="InterPro" id="IPR050154">
    <property type="entry name" value="UbiB_kinase"/>
</dbReference>
<feature type="transmembrane region" description="Helical" evidence="2">
    <location>
        <begin position="596"/>
        <end position="617"/>
    </location>
</feature>
<evidence type="ECO:0000259" key="3">
    <source>
        <dbReference type="Pfam" id="PF03109"/>
    </source>
</evidence>
<comment type="similarity">
    <text evidence="1">Belongs to the protein kinase superfamily. ADCK protein kinase family.</text>
</comment>
<accession>A0AAN0KAS2</accession>
<feature type="transmembrane region" description="Helical" evidence="2">
    <location>
        <begin position="6"/>
        <end position="28"/>
    </location>
</feature>
<evidence type="ECO:0000313" key="4">
    <source>
        <dbReference type="EMBL" id="BEH02872.1"/>
    </source>
</evidence>
<feature type="transmembrane region" description="Helical" evidence="2">
    <location>
        <begin position="629"/>
        <end position="650"/>
    </location>
</feature>
<dbReference type="KEGG" id="broo:brsh051_21530"/>
<keyword evidence="2" id="KW-1133">Transmembrane helix</keyword>
<proteinExistence type="inferred from homology"/>
<dbReference type="CDD" id="cd05121">
    <property type="entry name" value="ABC1_ADCK3-like"/>
    <property type="match status" value="1"/>
</dbReference>
<keyword evidence="2" id="KW-0812">Transmembrane</keyword>
<evidence type="ECO:0000256" key="1">
    <source>
        <dbReference type="ARBA" id="ARBA00009670"/>
    </source>
</evidence>
<reference evidence="4" key="1">
    <citation type="journal article" date="2024" name="Int. J. Syst. Evol. Microbiol.">
        <title>Brooklawnia propionicigenes sp. nov., a facultatively anaerobic, propionate-producing bacterium isolated from a methanogenic reactor treating waste from cattle farms.</title>
        <authorList>
            <person name="Akita Y."/>
            <person name="Ueki A."/>
            <person name="Tonouchi A."/>
            <person name="Sugawara Y."/>
            <person name="Honma S."/>
            <person name="Kaku N."/>
            <person name="Ueki K."/>
        </authorList>
    </citation>
    <scope>NUCLEOTIDE SEQUENCE</scope>
    <source>
        <strain evidence="4">SH051</strain>
    </source>
</reference>
<dbReference type="Proteomes" id="UP001431656">
    <property type="component" value="Chromosome"/>
</dbReference>
<gene>
    <name evidence="4" type="ORF">brsh051_21530</name>
</gene>
<dbReference type="InterPro" id="IPR011009">
    <property type="entry name" value="Kinase-like_dom_sf"/>
</dbReference>
<dbReference type="SUPFAM" id="SSF56112">
    <property type="entry name" value="Protein kinase-like (PK-like)"/>
    <property type="match status" value="1"/>
</dbReference>
<dbReference type="PANTHER" id="PTHR10566:SF113">
    <property type="entry name" value="PROTEIN ACTIVITY OF BC1 COMPLEX KINASE 7, CHLOROPLASTIC"/>
    <property type="match status" value="1"/>
</dbReference>